<dbReference type="SUPFAM" id="SSF52540">
    <property type="entry name" value="P-loop containing nucleoside triphosphate hydrolases"/>
    <property type="match status" value="2"/>
</dbReference>
<reference evidence="2 3" key="1">
    <citation type="submission" date="2019-06" db="EMBL/GenBank/DDBJ databases">
        <title>Sulfurimonas gotlandica sp. nov., a chemoautotrophic and psychrotolerant epsilonproteobacterium isolated from a pelagic redoxcline, and an emended description of the genus Sulfurimonas.</title>
        <authorList>
            <person name="Wang S."/>
            <person name="Jiang L."/>
            <person name="Shao Z."/>
        </authorList>
    </citation>
    <scope>NUCLEOTIDE SEQUENCE [LARGE SCALE GENOMIC DNA]</scope>
    <source>
        <strain evidence="2 3">B2</strain>
    </source>
</reference>
<sequence>MQNSSYDNSIEELLNEKIFDQQEAVSTLTKSLLQSSLLKSKKKVRALFTFIGLANSGKHYLAQTLLQADKELQNIKTFNMEQYSGNVSMGMEQFSLPSISSEVVEFVRENPKSILIFEDIEKGDFQTQLALYSLFGGNEVNEIDFSQVVVIMTTTKLGSIVQRQDFKELLKTDRLQAHTYLMEKLAQEYVMVNGMKEEAFDKKLLSLLNEYTVIPFNRLSLSALIKIAARTIHEMSQHFAKDSKMEIEYSNFDKFASLLTLSLSPYINARHIIQKIPELIFTQVYEALKVTPELEGIHFDVLDEAMEFVNNVLKEQHLFIKKISQQHMRITLDWEITQENKSVTCKIKNAFYAKEKLSILTPDALHVSDIKFSDVAGQQRVKDELKEVLALLKEPDRLKQFDMTPPKGMFLYGPHGMGKKLLARAFANESDMPYIVVSGAELFDAAKIHKAYAQAFAAAPAIVLLEDIDTPGVMSGVISLMSTHPVEEELDVLNGSFESPVFTIATLSNVENIPEELSKAGRIDIRIEVPKLDMEARRFFIEEVLKKPHDKKIDVEKVVRYISGLSGNELQRIGQEAALQAARKGLKELTEEILLEQINIIKYGAKLENKQIRDIEKSMAKTAYHEAGHAVLSFFLLPDIKIEQVTVAPRSETLGFVSYHNDDYVDATSKEELFNDVCVLLAGRIAKMEKFGEEGMETGAINDLEVASMQVYAAVALFGMDDEIGYLNVSGVESAYDRKLFSRRIEERMIAWIEEAKHKTQREVKRLWPAIEAVAKRLIKKEVIDGEELKKIINRAMKKK</sequence>
<evidence type="ECO:0000313" key="2">
    <source>
        <dbReference type="EMBL" id="QOP41323.1"/>
    </source>
</evidence>
<dbReference type="GO" id="GO:0004176">
    <property type="term" value="F:ATP-dependent peptidase activity"/>
    <property type="evidence" value="ECO:0007669"/>
    <property type="project" value="InterPro"/>
</dbReference>
<dbReference type="InterPro" id="IPR027417">
    <property type="entry name" value="P-loop_NTPase"/>
</dbReference>
<dbReference type="RefSeq" id="WP_193112638.1">
    <property type="nucleotide sequence ID" value="NZ_CP041165.1"/>
</dbReference>
<dbReference type="SMART" id="SM00382">
    <property type="entry name" value="AAA"/>
    <property type="match status" value="1"/>
</dbReference>
<dbReference type="CDD" id="cd19481">
    <property type="entry name" value="RecA-like_protease"/>
    <property type="match status" value="1"/>
</dbReference>
<dbReference type="SUPFAM" id="SSF140990">
    <property type="entry name" value="FtsH protease domain-like"/>
    <property type="match status" value="1"/>
</dbReference>
<dbReference type="Pfam" id="PF00004">
    <property type="entry name" value="AAA"/>
    <property type="match status" value="1"/>
</dbReference>
<dbReference type="GO" id="GO:0016887">
    <property type="term" value="F:ATP hydrolysis activity"/>
    <property type="evidence" value="ECO:0007669"/>
    <property type="project" value="InterPro"/>
</dbReference>
<dbReference type="GO" id="GO:0006508">
    <property type="term" value="P:proteolysis"/>
    <property type="evidence" value="ECO:0007669"/>
    <property type="project" value="InterPro"/>
</dbReference>
<dbReference type="Pfam" id="PF01434">
    <property type="entry name" value="Peptidase_M41"/>
    <property type="match status" value="1"/>
</dbReference>
<dbReference type="Gene3D" id="3.40.50.300">
    <property type="entry name" value="P-loop containing nucleotide triphosphate hydrolases"/>
    <property type="match status" value="2"/>
</dbReference>
<accession>A0A7M1AV59</accession>
<dbReference type="GO" id="GO:0004222">
    <property type="term" value="F:metalloendopeptidase activity"/>
    <property type="evidence" value="ECO:0007669"/>
    <property type="project" value="InterPro"/>
</dbReference>
<evidence type="ECO:0000259" key="1">
    <source>
        <dbReference type="SMART" id="SM00382"/>
    </source>
</evidence>
<keyword evidence="3" id="KW-1185">Reference proteome</keyword>
<dbReference type="PANTHER" id="PTHR23076">
    <property type="entry name" value="METALLOPROTEASE M41 FTSH"/>
    <property type="match status" value="1"/>
</dbReference>
<dbReference type="GO" id="GO:0005524">
    <property type="term" value="F:ATP binding"/>
    <property type="evidence" value="ECO:0007669"/>
    <property type="project" value="InterPro"/>
</dbReference>
<dbReference type="Proteomes" id="UP000593910">
    <property type="component" value="Chromosome"/>
</dbReference>
<protein>
    <submittedName>
        <fullName evidence="2">AAA family ATPase</fullName>
    </submittedName>
</protein>
<gene>
    <name evidence="2" type="ORF">FJR03_06035</name>
</gene>
<dbReference type="AlphaFoldDB" id="A0A7M1AV59"/>
<dbReference type="PANTHER" id="PTHR23076:SF97">
    <property type="entry name" value="ATP-DEPENDENT ZINC METALLOPROTEASE YME1L1"/>
    <property type="match status" value="1"/>
</dbReference>
<organism evidence="2 3">
    <name type="scientific">Sulfurimonas marina</name>
    <dbReference type="NCBI Taxonomy" id="2590551"/>
    <lineage>
        <taxon>Bacteria</taxon>
        <taxon>Pseudomonadati</taxon>
        <taxon>Campylobacterota</taxon>
        <taxon>Epsilonproteobacteria</taxon>
        <taxon>Campylobacterales</taxon>
        <taxon>Sulfurimonadaceae</taxon>
        <taxon>Sulfurimonas</taxon>
    </lineage>
</organism>
<dbReference type="Gene3D" id="1.10.8.60">
    <property type="match status" value="1"/>
</dbReference>
<dbReference type="InterPro" id="IPR037219">
    <property type="entry name" value="Peptidase_M41-like"/>
</dbReference>
<dbReference type="EMBL" id="CP041165">
    <property type="protein sequence ID" value="QOP41323.1"/>
    <property type="molecule type" value="Genomic_DNA"/>
</dbReference>
<proteinExistence type="predicted"/>
<evidence type="ECO:0000313" key="3">
    <source>
        <dbReference type="Proteomes" id="UP000593910"/>
    </source>
</evidence>
<dbReference type="InterPro" id="IPR003959">
    <property type="entry name" value="ATPase_AAA_core"/>
</dbReference>
<name>A0A7M1AV59_9BACT</name>
<dbReference type="KEGG" id="smax:FJR03_06035"/>
<dbReference type="InterPro" id="IPR003593">
    <property type="entry name" value="AAA+_ATPase"/>
</dbReference>
<dbReference type="Gene3D" id="1.20.58.760">
    <property type="entry name" value="Peptidase M41"/>
    <property type="match status" value="1"/>
</dbReference>
<feature type="domain" description="AAA+ ATPase" evidence="1">
    <location>
        <begin position="405"/>
        <end position="533"/>
    </location>
</feature>
<dbReference type="InterPro" id="IPR000642">
    <property type="entry name" value="Peptidase_M41"/>
</dbReference>